<keyword evidence="4" id="KW-1185">Reference proteome</keyword>
<sequence>MELQEDKSSDKNGQTSSPDPKTALENPHNGKTLESQYFTEDFDSTCSTPYVSAPSSPGRPGSGPVNGGFFYSCPASPMHFAITSSAAERRSFASTPDRSVPIGYEFEFSARFGSTGSGQTGSMSSADELFLNGQIRPMKLSSHLERPQVLAPLLDLENEEEDGDSGNDDELMNGSRKGSDNGESMSRGRDLRLKNKSLRRRTRSMSPLRSTSFENYDEESKNVTEGSSTSLEVNDESLKLDEATTSGGANTPSVSASSSRSSSAGRNSKRWVFLKDFLYRSKSEGRSNNKFWSNISFSPAKEKSKQLSGGVQLGMSKEKSSGSSNNNGTVAGGESKRRVPISPHELHYKASRAQAEEMRKKTFLPYRQGLLGCLGFSSKGYGAMNGIARALNPAGGGVDNTFRRKFDPEEYLERAREREKQEAEGRGKSKCFEMVVTPIAPLSQQAGYYCSVCECVVKDSANYLDHINGKKHQRALGMSMRVERASLQQVQERFEKLKKRREPGSFTEQEKAAEEEEPDIDPDIAAMMGFGGFGLDI</sequence>
<comment type="caution">
    <text evidence="3">The sequence shown here is derived from an EMBL/GenBank/DDBJ whole genome shotgun (WGS) entry which is preliminary data.</text>
</comment>
<dbReference type="InterPro" id="IPR036236">
    <property type="entry name" value="Znf_C2H2_sf"/>
</dbReference>
<feature type="compositionally biased region" description="Low complexity" evidence="1">
    <location>
        <begin position="253"/>
        <end position="265"/>
    </location>
</feature>
<dbReference type="PANTHER" id="PTHR33095">
    <property type="entry name" value="OS07G0619500 PROTEIN"/>
    <property type="match status" value="1"/>
</dbReference>
<feature type="compositionally biased region" description="Polar residues" evidence="1">
    <location>
        <begin position="204"/>
        <end position="214"/>
    </location>
</feature>
<dbReference type="FunFam" id="3.30.160.60:FF:000491">
    <property type="entry name" value="zinc finger matrin-type protein 2-like"/>
    <property type="match status" value="1"/>
</dbReference>
<evidence type="ECO:0000259" key="2">
    <source>
        <dbReference type="SMART" id="SM00451"/>
    </source>
</evidence>
<gene>
    <name evidence="3" type="ORF">SADUNF_Sadunf13G0008700</name>
</gene>
<name>A0A835JK07_9ROSI</name>
<proteinExistence type="predicted"/>
<dbReference type="InterPro" id="IPR003604">
    <property type="entry name" value="Matrin/U1-like-C_Znf_C2H2"/>
</dbReference>
<dbReference type="InterPro" id="IPR013087">
    <property type="entry name" value="Znf_C2H2_type"/>
</dbReference>
<protein>
    <recommendedName>
        <fullName evidence="2">U1-type domain-containing protein</fullName>
    </recommendedName>
</protein>
<dbReference type="GO" id="GO:0003676">
    <property type="term" value="F:nucleic acid binding"/>
    <property type="evidence" value="ECO:0007669"/>
    <property type="project" value="InterPro"/>
</dbReference>
<feature type="compositionally biased region" description="Basic residues" evidence="1">
    <location>
        <begin position="194"/>
        <end position="203"/>
    </location>
</feature>
<organism evidence="3 4">
    <name type="scientific">Salix dunnii</name>
    <dbReference type="NCBI Taxonomy" id="1413687"/>
    <lineage>
        <taxon>Eukaryota</taxon>
        <taxon>Viridiplantae</taxon>
        <taxon>Streptophyta</taxon>
        <taxon>Embryophyta</taxon>
        <taxon>Tracheophyta</taxon>
        <taxon>Spermatophyta</taxon>
        <taxon>Magnoliopsida</taxon>
        <taxon>eudicotyledons</taxon>
        <taxon>Gunneridae</taxon>
        <taxon>Pentapetalae</taxon>
        <taxon>rosids</taxon>
        <taxon>fabids</taxon>
        <taxon>Malpighiales</taxon>
        <taxon>Salicaceae</taxon>
        <taxon>Saliceae</taxon>
        <taxon>Salix</taxon>
    </lineage>
</organism>
<dbReference type="AlphaFoldDB" id="A0A835JK07"/>
<feature type="region of interest" description="Disordered" evidence="1">
    <location>
        <begin position="158"/>
        <end position="265"/>
    </location>
</feature>
<dbReference type="Gene3D" id="3.30.160.60">
    <property type="entry name" value="Classic Zinc Finger"/>
    <property type="match status" value="1"/>
</dbReference>
<feature type="domain" description="U1-type" evidence="2">
    <location>
        <begin position="445"/>
        <end position="479"/>
    </location>
</feature>
<evidence type="ECO:0000313" key="4">
    <source>
        <dbReference type="Proteomes" id="UP000657918"/>
    </source>
</evidence>
<dbReference type="PANTHER" id="PTHR33095:SF57">
    <property type="entry name" value="EXPRESSED PROTEIN"/>
    <property type="match status" value="1"/>
</dbReference>
<feature type="compositionally biased region" description="Polar residues" evidence="1">
    <location>
        <begin position="223"/>
        <end position="232"/>
    </location>
</feature>
<dbReference type="Pfam" id="PF07816">
    <property type="entry name" value="DUF1645"/>
    <property type="match status" value="1"/>
</dbReference>
<dbReference type="Pfam" id="PF12874">
    <property type="entry name" value="zf-met"/>
    <property type="match status" value="1"/>
</dbReference>
<dbReference type="SUPFAM" id="SSF57667">
    <property type="entry name" value="beta-beta-alpha zinc fingers"/>
    <property type="match status" value="1"/>
</dbReference>
<reference evidence="3 4" key="1">
    <citation type="submission" date="2020-10" db="EMBL/GenBank/DDBJ databases">
        <title>Plant Genome Project.</title>
        <authorList>
            <person name="Zhang R.-G."/>
        </authorList>
    </citation>
    <scope>NUCLEOTIDE SEQUENCE [LARGE SCALE GENOMIC DNA]</scope>
    <source>
        <strain evidence="3">FAFU-HL-1</strain>
        <tissue evidence="3">Leaf</tissue>
    </source>
</reference>
<feature type="compositionally biased region" description="Acidic residues" evidence="1">
    <location>
        <begin position="158"/>
        <end position="171"/>
    </location>
</feature>
<accession>A0A835JK07</accession>
<evidence type="ECO:0000256" key="1">
    <source>
        <dbReference type="SAM" id="MobiDB-lite"/>
    </source>
</evidence>
<feature type="region of interest" description="Disordered" evidence="1">
    <location>
        <begin position="1"/>
        <end position="38"/>
    </location>
</feature>
<feature type="compositionally biased region" description="Basic and acidic residues" evidence="1">
    <location>
        <begin position="1"/>
        <end position="10"/>
    </location>
</feature>
<dbReference type="SMART" id="SM00451">
    <property type="entry name" value="ZnF_U1"/>
    <property type="match status" value="1"/>
</dbReference>
<dbReference type="Proteomes" id="UP000657918">
    <property type="component" value="Unassembled WGS sequence"/>
</dbReference>
<feature type="compositionally biased region" description="Polar residues" evidence="1">
    <location>
        <begin position="243"/>
        <end position="252"/>
    </location>
</feature>
<dbReference type="InterPro" id="IPR012442">
    <property type="entry name" value="DUF1645_plant"/>
</dbReference>
<dbReference type="OrthoDB" id="667051at2759"/>
<feature type="region of interest" description="Disordered" evidence="1">
    <location>
        <begin position="303"/>
        <end position="337"/>
    </location>
</feature>
<feature type="compositionally biased region" description="Acidic residues" evidence="1">
    <location>
        <begin position="513"/>
        <end position="522"/>
    </location>
</feature>
<dbReference type="GO" id="GO:0008270">
    <property type="term" value="F:zinc ion binding"/>
    <property type="evidence" value="ECO:0007669"/>
    <property type="project" value="InterPro"/>
</dbReference>
<evidence type="ECO:0000313" key="3">
    <source>
        <dbReference type="EMBL" id="KAF9669864.1"/>
    </source>
</evidence>
<dbReference type="EMBL" id="JADGMS010000013">
    <property type="protein sequence ID" value="KAF9669864.1"/>
    <property type="molecule type" value="Genomic_DNA"/>
</dbReference>
<feature type="region of interest" description="Disordered" evidence="1">
    <location>
        <begin position="496"/>
        <end position="524"/>
    </location>
</feature>